<sequence length="300" mass="31870">MDTADANTAITAIIPAYNEGLVIGSVVLNARRFAGHVIVVDDGSKDNTSEIAHLAGAEVITLEENAGKSHAMMIAFARAKEIGSPATVMLDGDGQHDPAEIPAVAAPVLAGAADLVVGSRFLNAKDSEEIPGYRQFGQKVLNKATNVSSGMKCSDSQSGYRALSRKALENMDFAANGYGIESEMLAHFAERGLVITEVPITVTYEVPHKHKMNPVKHGLSVLGGIIQLVSIKRPLMCFGVPGFILTVVGIFMAVQAFDIVAKTGIWSTNVTLVAMMMLMLGMLLVITALILYSISALMRK</sequence>
<gene>
    <name evidence="3" type="ORF">ASJ83_07825</name>
</gene>
<feature type="transmembrane region" description="Helical" evidence="1">
    <location>
        <begin position="269"/>
        <end position="294"/>
    </location>
</feature>
<evidence type="ECO:0000313" key="4">
    <source>
        <dbReference type="Proteomes" id="UP000243820"/>
    </source>
</evidence>
<dbReference type="CDD" id="cd04179">
    <property type="entry name" value="DPM_DPG-synthase_like"/>
    <property type="match status" value="1"/>
</dbReference>
<evidence type="ECO:0000259" key="2">
    <source>
        <dbReference type="Pfam" id="PF00535"/>
    </source>
</evidence>
<name>A0AAX0Q829_9EURY</name>
<keyword evidence="4" id="KW-1185">Reference proteome</keyword>
<proteinExistence type="predicted"/>
<dbReference type="PANTHER" id="PTHR48090">
    <property type="entry name" value="UNDECAPRENYL-PHOSPHATE 4-DEOXY-4-FORMAMIDO-L-ARABINOSE TRANSFERASE-RELATED"/>
    <property type="match status" value="1"/>
</dbReference>
<reference evidence="3 4" key="1">
    <citation type="journal article" date="2017" name="BMC Genomics">
        <title>Genomic analysis of methanogenic archaea reveals a shift towards energy conservation.</title>
        <authorList>
            <person name="Gilmore S.P."/>
            <person name="Henske J.K."/>
            <person name="Sexton J.A."/>
            <person name="Solomon K.V."/>
            <person name="Seppala S."/>
            <person name="Yoo J.I."/>
            <person name="Huyett L.M."/>
            <person name="Pressman A."/>
            <person name="Cogan J.Z."/>
            <person name="Kivenson V."/>
            <person name="Peng X."/>
            <person name="Tan Y."/>
            <person name="Valentine D.L."/>
            <person name="O'Malley M.A."/>
        </authorList>
    </citation>
    <scope>NUCLEOTIDE SEQUENCE [LARGE SCALE GENOMIC DNA]</scope>
    <source>
        <strain evidence="3 4">XII</strain>
    </source>
</reference>
<dbReference type="SUPFAM" id="SSF53448">
    <property type="entry name" value="Nucleotide-diphospho-sugar transferases"/>
    <property type="match status" value="1"/>
</dbReference>
<dbReference type="Gene3D" id="3.90.550.10">
    <property type="entry name" value="Spore Coat Polysaccharide Biosynthesis Protein SpsA, Chain A"/>
    <property type="match status" value="1"/>
</dbReference>
<evidence type="ECO:0000313" key="3">
    <source>
        <dbReference type="EMBL" id="PAV09374.1"/>
    </source>
</evidence>
<dbReference type="AlphaFoldDB" id="A0AAX0Q829"/>
<dbReference type="RefSeq" id="WP_180738268.1">
    <property type="nucleotide sequence ID" value="NZ_LMVO01000013.1"/>
</dbReference>
<keyword evidence="1" id="KW-1133">Transmembrane helix</keyword>
<dbReference type="PANTHER" id="PTHR48090:SF7">
    <property type="entry name" value="RFBJ PROTEIN"/>
    <property type="match status" value="1"/>
</dbReference>
<organism evidence="3 4">
    <name type="scientific">Methanocorpusculum parvum</name>
    <dbReference type="NCBI Taxonomy" id="2193"/>
    <lineage>
        <taxon>Archaea</taxon>
        <taxon>Methanobacteriati</taxon>
        <taxon>Methanobacteriota</taxon>
        <taxon>Stenosarchaea group</taxon>
        <taxon>Methanomicrobia</taxon>
        <taxon>Methanomicrobiales</taxon>
        <taxon>Methanocorpusculaceae</taxon>
        <taxon>Methanocorpusculum</taxon>
    </lineage>
</organism>
<evidence type="ECO:0000256" key="1">
    <source>
        <dbReference type="SAM" id="Phobius"/>
    </source>
</evidence>
<keyword evidence="1" id="KW-0472">Membrane</keyword>
<dbReference type="InterPro" id="IPR001173">
    <property type="entry name" value="Glyco_trans_2-like"/>
</dbReference>
<comment type="caution">
    <text evidence="3">The sequence shown here is derived from an EMBL/GenBank/DDBJ whole genome shotgun (WGS) entry which is preliminary data.</text>
</comment>
<accession>A0AAX0Q829</accession>
<feature type="transmembrane region" description="Helical" evidence="1">
    <location>
        <begin position="235"/>
        <end position="257"/>
    </location>
</feature>
<dbReference type="InterPro" id="IPR050256">
    <property type="entry name" value="Glycosyltransferase_2"/>
</dbReference>
<feature type="domain" description="Glycosyltransferase 2-like" evidence="2">
    <location>
        <begin position="12"/>
        <end position="170"/>
    </location>
</feature>
<dbReference type="Proteomes" id="UP000243820">
    <property type="component" value="Unassembled WGS sequence"/>
</dbReference>
<dbReference type="InterPro" id="IPR029044">
    <property type="entry name" value="Nucleotide-diphossugar_trans"/>
</dbReference>
<keyword evidence="1" id="KW-0812">Transmembrane</keyword>
<dbReference type="EMBL" id="LMVO01000013">
    <property type="protein sequence ID" value="PAV09374.1"/>
    <property type="molecule type" value="Genomic_DNA"/>
</dbReference>
<dbReference type="Pfam" id="PF00535">
    <property type="entry name" value="Glycos_transf_2"/>
    <property type="match status" value="1"/>
</dbReference>
<protein>
    <recommendedName>
        <fullName evidence="2">Glycosyltransferase 2-like domain-containing protein</fullName>
    </recommendedName>
</protein>